<dbReference type="PANTHER" id="PTHR24305">
    <property type="entry name" value="CYTOCHROME P450"/>
    <property type="match status" value="1"/>
</dbReference>
<protein>
    <recommendedName>
        <fullName evidence="10">Cytochrome P450</fullName>
    </recommendedName>
</protein>
<comment type="similarity">
    <text evidence="2 7">Belongs to the cytochrome P450 family.</text>
</comment>
<evidence type="ECO:0000256" key="6">
    <source>
        <dbReference type="PIRSR" id="PIRSR602401-1"/>
    </source>
</evidence>
<evidence type="ECO:0000256" key="3">
    <source>
        <dbReference type="ARBA" id="ARBA00022723"/>
    </source>
</evidence>
<evidence type="ECO:0000256" key="5">
    <source>
        <dbReference type="ARBA" id="ARBA00023004"/>
    </source>
</evidence>
<organism evidence="8 9">
    <name type="scientific">Knufia fluminis</name>
    <dbReference type="NCBI Taxonomy" id="191047"/>
    <lineage>
        <taxon>Eukaryota</taxon>
        <taxon>Fungi</taxon>
        <taxon>Dikarya</taxon>
        <taxon>Ascomycota</taxon>
        <taxon>Pezizomycotina</taxon>
        <taxon>Eurotiomycetes</taxon>
        <taxon>Chaetothyriomycetidae</taxon>
        <taxon>Chaetothyriales</taxon>
        <taxon>Trichomeriaceae</taxon>
        <taxon>Knufia</taxon>
    </lineage>
</organism>
<dbReference type="InterPro" id="IPR050121">
    <property type="entry name" value="Cytochrome_P450_monoxygenase"/>
</dbReference>
<dbReference type="InterPro" id="IPR036396">
    <property type="entry name" value="Cyt_P450_sf"/>
</dbReference>
<name>A0AAN8E865_9EURO</name>
<reference evidence="8 9" key="1">
    <citation type="submission" date="2022-12" db="EMBL/GenBank/DDBJ databases">
        <title>Genomic features and morphological characterization of a novel Knufia sp. strain isolated from spacecraft assembly facility.</title>
        <authorList>
            <person name="Teixeira M."/>
            <person name="Chander A.M."/>
            <person name="Stajich J.E."/>
            <person name="Venkateswaran K."/>
        </authorList>
    </citation>
    <scope>NUCLEOTIDE SEQUENCE [LARGE SCALE GENOMIC DNA]</scope>
    <source>
        <strain evidence="8 9">FJI-L2-BK-P2</strain>
    </source>
</reference>
<dbReference type="Proteomes" id="UP001316803">
    <property type="component" value="Unassembled WGS sequence"/>
</dbReference>
<keyword evidence="4 7" id="KW-0560">Oxidoreductase</keyword>
<keyword evidence="3 6" id="KW-0479">Metal-binding</keyword>
<gene>
    <name evidence="8" type="ORF">OHC33_010400</name>
</gene>
<dbReference type="PRINTS" id="PR00463">
    <property type="entry name" value="EP450I"/>
</dbReference>
<keyword evidence="7" id="KW-0503">Monooxygenase</keyword>
<dbReference type="InterPro" id="IPR017972">
    <property type="entry name" value="Cyt_P450_CS"/>
</dbReference>
<sequence>MLLTALLTLMTLLFGYRLLRFFTNYLEARRIGLPIVITPFTWQDSFWILFGPRFSWIRCLPFGLGSWYKYSYMGWTLHDRYQTYARLGTKAITVVSPGRNEIMLGDADAITEVAGRYKKWNRPRQLYKVFATFGENVDSVNGDNWQRHRKVTGHGFREHNNKLVWESATKQAREWMATWDSPNSERSMKIIEEDINTIAMNVLMFASFGQDYGFVDGGTKDVPSGHTKSFREIMPFMLKNVGLAWATRSFTLPKMLEPKSLATLRETKNELFQYFDESLRKADGDFVKSFVEANENEKKGGRQHLTKDELFGNMYMIQLAGFDTTSNAMLLTMALLATHPEVQEWIFEELGQVEAYEDTYPAAIRCRAAMHETLRMYSTAPGIVRHSSNIETINIGGKRVIVPAETFVSVNFTGHHHDPDVWGPDVHDWKPQRWVETVDGKEQFKQSPDVLAWSIGPRICPGKKFSQVEYTAVVSTLLRQYRFEASASLHDAFNDFKFVVAPKIKRPIIDAASIKFIRRQTKSV</sequence>
<accession>A0AAN8E865</accession>
<dbReference type="GO" id="GO:0020037">
    <property type="term" value="F:heme binding"/>
    <property type="evidence" value="ECO:0007669"/>
    <property type="project" value="InterPro"/>
</dbReference>
<evidence type="ECO:0000313" key="9">
    <source>
        <dbReference type="Proteomes" id="UP001316803"/>
    </source>
</evidence>
<comment type="cofactor">
    <cofactor evidence="1 6">
        <name>heme</name>
        <dbReference type="ChEBI" id="CHEBI:30413"/>
    </cofactor>
</comment>
<dbReference type="InterPro" id="IPR001128">
    <property type="entry name" value="Cyt_P450"/>
</dbReference>
<keyword evidence="9" id="KW-1185">Reference proteome</keyword>
<dbReference type="PANTHER" id="PTHR24305:SF166">
    <property type="entry name" value="CYTOCHROME P450 12A4, MITOCHONDRIAL-RELATED"/>
    <property type="match status" value="1"/>
</dbReference>
<dbReference type="GO" id="GO:0016705">
    <property type="term" value="F:oxidoreductase activity, acting on paired donors, with incorporation or reduction of molecular oxygen"/>
    <property type="evidence" value="ECO:0007669"/>
    <property type="project" value="InterPro"/>
</dbReference>
<dbReference type="Pfam" id="PF00067">
    <property type="entry name" value="p450"/>
    <property type="match status" value="1"/>
</dbReference>
<proteinExistence type="inferred from homology"/>
<feature type="binding site" description="axial binding residue" evidence="6">
    <location>
        <position position="460"/>
    </location>
    <ligand>
        <name>heme</name>
        <dbReference type="ChEBI" id="CHEBI:30413"/>
    </ligand>
    <ligandPart>
        <name>Fe</name>
        <dbReference type="ChEBI" id="CHEBI:18248"/>
    </ligandPart>
</feature>
<evidence type="ECO:0000256" key="1">
    <source>
        <dbReference type="ARBA" id="ARBA00001971"/>
    </source>
</evidence>
<evidence type="ECO:0000256" key="2">
    <source>
        <dbReference type="ARBA" id="ARBA00010617"/>
    </source>
</evidence>
<evidence type="ECO:0000256" key="4">
    <source>
        <dbReference type="ARBA" id="ARBA00023002"/>
    </source>
</evidence>
<dbReference type="AlphaFoldDB" id="A0AAN8E865"/>
<keyword evidence="5 6" id="KW-0408">Iron</keyword>
<dbReference type="PROSITE" id="PS00086">
    <property type="entry name" value="CYTOCHROME_P450"/>
    <property type="match status" value="1"/>
</dbReference>
<dbReference type="SUPFAM" id="SSF48264">
    <property type="entry name" value="Cytochrome P450"/>
    <property type="match status" value="1"/>
</dbReference>
<dbReference type="EMBL" id="JAKLMC020000046">
    <property type="protein sequence ID" value="KAK5948504.1"/>
    <property type="molecule type" value="Genomic_DNA"/>
</dbReference>
<evidence type="ECO:0000313" key="8">
    <source>
        <dbReference type="EMBL" id="KAK5948504.1"/>
    </source>
</evidence>
<dbReference type="GO" id="GO:0004497">
    <property type="term" value="F:monooxygenase activity"/>
    <property type="evidence" value="ECO:0007669"/>
    <property type="project" value="UniProtKB-KW"/>
</dbReference>
<dbReference type="InterPro" id="IPR002401">
    <property type="entry name" value="Cyt_P450_E_grp-I"/>
</dbReference>
<comment type="caution">
    <text evidence="8">The sequence shown here is derived from an EMBL/GenBank/DDBJ whole genome shotgun (WGS) entry which is preliminary data.</text>
</comment>
<keyword evidence="6 7" id="KW-0349">Heme</keyword>
<evidence type="ECO:0000256" key="7">
    <source>
        <dbReference type="RuleBase" id="RU000461"/>
    </source>
</evidence>
<evidence type="ECO:0008006" key="10">
    <source>
        <dbReference type="Google" id="ProtNLM"/>
    </source>
</evidence>
<dbReference type="GO" id="GO:0005506">
    <property type="term" value="F:iron ion binding"/>
    <property type="evidence" value="ECO:0007669"/>
    <property type="project" value="InterPro"/>
</dbReference>
<dbReference type="PRINTS" id="PR00385">
    <property type="entry name" value="P450"/>
</dbReference>
<dbReference type="Gene3D" id="1.10.630.10">
    <property type="entry name" value="Cytochrome P450"/>
    <property type="match status" value="1"/>
</dbReference>